<keyword evidence="8" id="KW-1185">Reference proteome</keyword>
<dbReference type="EMBL" id="JAJAGQ010000006">
    <property type="protein sequence ID" value="KAJ8561467.1"/>
    <property type="molecule type" value="Genomic_DNA"/>
</dbReference>
<dbReference type="Pfam" id="PF03987">
    <property type="entry name" value="Autophagy_act_C"/>
    <property type="match status" value="1"/>
</dbReference>
<evidence type="ECO:0000256" key="2">
    <source>
        <dbReference type="ARBA" id="ARBA00021099"/>
    </source>
</evidence>
<dbReference type="AlphaFoldDB" id="A0A9Q1MPS2"/>
<dbReference type="OrthoDB" id="4089664at2759"/>
<keyword evidence="3" id="KW-0808">Transferase</keyword>
<sequence length="290" mass="33139">MTRSDLCAEIKLMSSDKAIIDISSWDGTIMSTDFHVAASTFAELWNKSDLGFPHWSWINSPKRLGFTASKVEEGYLSLESMILPTSTEEYQHQCGLDGIEDLTCSKEDVFDDTAILFHRQYVALNMYTYPCSICCDICAPVFISYLSMVEHCHDFALKIQKDGHERHHYDFHIIYSSSFRAPVLYFRAYCSDGEPLAIEDLEKDFPSYTAQELAISKWTFITQEEHPYLNRPWYTLHPCGTSDWMKLLFSNEPSVVSHGGVAVEKYLTSWFSVVSPIFGVKIPLKLSLNV</sequence>
<keyword evidence="5" id="KW-0072">Autophagy</keyword>
<dbReference type="Proteomes" id="UP001152561">
    <property type="component" value="Unassembled WGS sequence"/>
</dbReference>
<dbReference type="PANTHER" id="PTHR14957">
    <property type="entry name" value="UBIQUITIN-LIKE-CONJUGATING ENZYME ATG10"/>
    <property type="match status" value="1"/>
</dbReference>
<dbReference type="InterPro" id="IPR007135">
    <property type="entry name" value="Atg3/Atg10"/>
</dbReference>
<name>A0A9Q1MPS2_9SOLA</name>
<evidence type="ECO:0000256" key="5">
    <source>
        <dbReference type="ARBA" id="ARBA00023006"/>
    </source>
</evidence>
<protein>
    <recommendedName>
        <fullName evidence="2">Ubiquitin-like-conjugating enzyme ATG10</fullName>
    </recommendedName>
    <alternativeName>
        <fullName evidence="6">Autophagy-related protein 10</fullName>
    </alternativeName>
</protein>
<dbReference type="GO" id="GO:0061651">
    <property type="term" value="F:Atg12 conjugating enzyme activity"/>
    <property type="evidence" value="ECO:0007669"/>
    <property type="project" value="TreeGrafter"/>
</dbReference>
<evidence type="ECO:0000313" key="8">
    <source>
        <dbReference type="Proteomes" id="UP001152561"/>
    </source>
</evidence>
<organism evidence="7 8">
    <name type="scientific">Anisodus acutangulus</name>
    <dbReference type="NCBI Taxonomy" id="402998"/>
    <lineage>
        <taxon>Eukaryota</taxon>
        <taxon>Viridiplantae</taxon>
        <taxon>Streptophyta</taxon>
        <taxon>Embryophyta</taxon>
        <taxon>Tracheophyta</taxon>
        <taxon>Spermatophyta</taxon>
        <taxon>Magnoliopsida</taxon>
        <taxon>eudicotyledons</taxon>
        <taxon>Gunneridae</taxon>
        <taxon>Pentapetalae</taxon>
        <taxon>asterids</taxon>
        <taxon>lamiids</taxon>
        <taxon>Solanales</taxon>
        <taxon>Solanaceae</taxon>
        <taxon>Solanoideae</taxon>
        <taxon>Hyoscyameae</taxon>
        <taxon>Anisodus</taxon>
    </lineage>
</organism>
<evidence type="ECO:0000256" key="3">
    <source>
        <dbReference type="ARBA" id="ARBA00022679"/>
    </source>
</evidence>
<comment type="similarity">
    <text evidence="1">Belongs to the ATG10 family.</text>
</comment>
<keyword evidence="4" id="KW-0833">Ubl conjugation pathway</keyword>
<evidence type="ECO:0000256" key="1">
    <source>
        <dbReference type="ARBA" id="ARBA00005696"/>
    </source>
</evidence>
<dbReference type="GO" id="GO:0032446">
    <property type="term" value="P:protein modification by small protein conjugation"/>
    <property type="evidence" value="ECO:0007669"/>
    <property type="project" value="TreeGrafter"/>
</dbReference>
<gene>
    <name evidence="7" type="ORF">K7X08_033944</name>
</gene>
<dbReference type="GO" id="GO:0005829">
    <property type="term" value="C:cytosol"/>
    <property type="evidence" value="ECO:0007669"/>
    <property type="project" value="TreeGrafter"/>
</dbReference>
<reference evidence="8" key="1">
    <citation type="journal article" date="2023" name="Proc. Natl. Acad. Sci. U.S.A.">
        <title>Genomic and structural basis for evolution of tropane alkaloid biosynthesis.</title>
        <authorList>
            <person name="Wanga Y.-J."/>
            <person name="Taina T."/>
            <person name="Yua J.-Y."/>
            <person name="Lia J."/>
            <person name="Xua B."/>
            <person name="Chenc J."/>
            <person name="D'Auriad J.C."/>
            <person name="Huanga J.-P."/>
            <person name="Huanga S.-X."/>
        </authorList>
    </citation>
    <scope>NUCLEOTIDE SEQUENCE [LARGE SCALE GENOMIC DNA]</scope>
    <source>
        <strain evidence="8">cv. KIB-2019</strain>
    </source>
</reference>
<comment type="caution">
    <text evidence="7">The sequence shown here is derived from an EMBL/GenBank/DDBJ whole genome shotgun (WGS) entry which is preliminary data.</text>
</comment>
<accession>A0A9Q1MPS2</accession>
<evidence type="ECO:0000256" key="4">
    <source>
        <dbReference type="ARBA" id="ARBA00022786"/>
    </source>
</evidence>
<dbReference type="GO" id="GO:0000045">
    <property type="term" value="P:autophagosome assembly"/>
    <property type="evidence" value="ECO:0007669"/>
    <property type="project" value="TreeGrafter"/>
</dbReference>
<evidence type="ECO:0000256" key="6">
    <source>
        <dbReference type="ARBA" id="ARBA00029833"/>
    </source>
</evidence>
<evidence type="ECO:0000313" key="7">
    <source>
        <dbReference type="EMBL" id="KAJ8561467.1"/>
    </source>
</evidence>
<dbReference type="Gene3D" id="3.30.1460.50">
    <property type="match status" value="1"/>
</dbReference>
<dbReference type="GO" id="GO:0000422">
    <property type="term" value="P:autophagy of mitochondrion"/>
    <property type="evidence" value="ECO:0007669"/>
    <property type="project" value="TreeGrafter"/>
</dbReference>
<proteinExistence type="inferred from homology"/>
<dbReference type="PANTHER" id="PTHR14957:SF1">
    <property type="entry name" value="UBIQUITIN-LIKE-CONJUGATING ENZYME ATG10"/>
    <property type="match status" value="1"/>
</dbReference>